<evidence type="ECO:0000256" key="3">
    <source>
        <dbReference type="ARBA" id="ARBA00022679"/>
    </source>
</evidence>
<dbReference type="InterPro" id="IPR045038">
    <property type="entry name" value="AIG2-like"/>
</dbReference>
<dbReference type="EMBL" id="JALJOU010000015">
    <property type="protein sequence ID" value="KAK9839630.1"/>
    <property type="molecule type" value="Genomic_DNA"/>
</dbReference>
<keyword evidence="7" id="KW-1185">Reference proteome</keyword>
<proteinExistence type="inferred from homology"/>
<dbReference type="Gene3D" id="6.10.250.210">
    <property type="match status" value="1"/>
</dbReference>
<comment type="caution">
    <text evidence="6">The sequence shown here is derived from an EMBL/GenBank/DDBJ whole genome shotgun (WGS) entry which is preliminary data.</text>
</comment>
<dbReference type="InterPro" id="IPR013024">
    <property type="entry name" value="GGCT-like"/>
</dbReference>
<dbReference type="CDD" id="cd06661">
    <property type="entry name" value="GGCT_like"/>
    <property type="match status" value="1"/>
</dbReference>
<reference evidence="6 7" key="1">
    <citation type="journal article" date="2024" name="Nat. Commun.">
        <title>Phylogenomics reveals the evolutionary origins of lichenization in chlorophyte algae.</title>
        <authorList>
            <person name="Puginier C."/>
            <person name="Libourel C."/>
            <person name="Otte J."/>
            <person name="Skaloud P."/>
            <person name="Haon M."/>
            <person name="Grisel S."/>
            <person name="Petersen M."/>
            <person name="Berrin J.G."/>
            <person name="Delaux P.M."/>
            <person name="Dal Grande F."/>
            <person name="Keller J."/>
        </authorList>
    </citation>
    <scope>NUCLEOTIDE SEQUENCE [LARGE SCALE GENOMIC DNA]</scope>
    <source>
        <strain evidence="6 7">SAG 245.80</strain>
    </source>
</reference>
<dbReference type="Pfam" id="PF06094">
    <property type="entry name" value="GGACT"/>
    <property type="match status" value="1"/>
</dbReference>
<organism evidence="6 7">
    <name type="scientific">Elliptochloris bilobata</name>
    <dbReference type="NCBI Taxonomy" id="381761"/>
    <lineage>
        <taxon>Eukaryota</taxon>
        <taxon>Viridiplantae</taxon>
        <taxon>Chlorophyta</taxon>
        <taxon>core chlorophytes</taxon>
        <taxon>Trebouxiophyceae</taxon>
        <taxon>Trebouxiophyceae incertae sedis</taxon>
        <taxon>Elliptochloris clade</taxon>
        <taxon>Elliptochloris</taxon>
    </lineage>
</organism>
<dbReference type="SUPFAM" id="SSF110857">
    <property type="entry name" value="Gamma-glutamyl cyclotransferase-like"/>
    <property type="match status" value="1"/>
</dbReference>
<dbReference type="AlphaFoldDB" id="A0AAW1S0V7"/>
<evidence type="ECO:0000259" key="5">
    <source>
        <dbReference type="Pfam" id="PF06094"/>
    </source>
</evidence>
<comment type="function">
    <text evidence="1">Putative gamma-glutamylcyclotransferase.</text>
</comment>
<protein>
    <recommendedName>
        <fullName evidence="4">Putative gamma-glutamylcyclotransferase</fullName>
    </recommendedName>
</protein>
<name>A0AAW1S0V7_9CHLO</name>
<sequence length="146" mass="16726">MAPEVLQVLLKRVPRSQPARVQGYFRHRIRGHIFPGAQPAGPEDEVSGLVLHDLSAQELDVFDAFEGDEYYKVNVRPQLSDATSVDAFMYVWHERRLLYGEWDFEEWRRKHLTDYTLMCGEFIEEIGGVGSAVQRSATTPAEPQAF</sequence>
<dbReference type="Gene3D" id="3.10.490.10">
    <property type="entry name" value="Gamma-glutamyl cyclotransferase-like"/>
    <property type="match status" value="1"/>
</dbReference>
<evidence type="ECO:0000256" key="4">
    <source>
        <dbReference type="ARBA" id="ARBA00030602"/>
    </source>
</evidence>
<evidence type="ECO:0000313" key="6">
    <source>
        <dbReference type="EMBL" id="KAK9839630.1"/>
    </source>
</evidence>
<dbReference type="InterPro" id="IPR036568">
    <property type="entry name" value="GGCT-like_sf"/>
</dbReference>
<evidence type="ECO:0000256" key="1">
    <source>
        <dbReference type="ARBA" id="ARBA00002782"/>
    </source>
</evidence>
<comment type="similarity">
    <text evidence="2">Belongs to the gamma-glutamylcyclotransferase family.</text>
</comment>
<dbReference type="PANTHER" id="PTHR31544">
    <property type="entry name" value="AIG2-LIKE PROTEIN D"/>
    <property type="match status" value="1"/>
</dbReference>
<dbReference type="GO" id="GO:0016740">
    <property type="term" value="F:transferase activity"/>
    <property type="evidence" value="ECO:0007669"/>
    <property type="project" value="UniProtKB-KW"/>
</dbReference>
<keyword evidence="3" id="KW-0808">Transferase</keyword>
<evidence type="ECO:0000256" key="2">
    <source>
        <dbReference type="ARBA" id="ARBA00008861"/>
    </source>
</evidence>
<dbReference type="PANTHER" id="PTHR31544:SF2">
    <property type="entry name" value="AIG2-LIKE PROTEIN D"/>
    <property type="match status" value="1"/>
</dbReference>
<dbReference type="InterPro" id="IPR009288">
    <property type="entry name" value="AIG2-like_dom"/>
</dbReference>
<evidence type="ECO:0000313" key="7">
    <source>
        <dbReference type="Proteomes" id="UP001445335"/>
    </source>
</evidence>
<dbReference type="Proteomes" id="UP001445335">
    <property type="component" value="Unassembled WGS sequence"/>
</dbReference>
<gene>
    <name evidence="6" type="ORF">WJX81_001733</name>
</gene>
<feature type="domain" description="Gamma-glutamylcyclotransferase AIG2-like" evidence="5">
    <location>
        <begin position="3"/>
        <end position="103"/>
    </location>
</feature>
<accession>A0AAW1S0V7</accession>